<evidence type="ECO:0000256" key="1">
    <source>
        <dbReference type="SAM" id="Phobius"/>
    </source>
</evidence>
<keyword evidence="1" id="KW-0812">Transmembrane</keyword>
<feature type="transmembrane region" description="Helical" evidence="1">
    <location>
        <begin position="6"/>
        <end position="28"/>
    </location>
</feature>
<dbReference type="Pfam" id="PF12420">
    <property type="entry name" value="DUF3671"/>
    <property type="match status" value="1"/>
</dbReference>
<evidence type="ECO:0000313" key="2">
    <source>
        <dbReference type="EMBL" id="SCN12421.1"/>
    </source>
</evidence>
<dbReference type="AlphaFoldDB" id="A0A1D3PAZ8"/>
<evidence type="ECO:0000313" key="3">
    <source>
        <dbReference type="Proteomes" id="UP000219813"/>
    </source>
</evidence>
<keyword evidence="3" id="KW-1185">Reference proteome</keyword>
<accession>A0A1D3PAZ8</accession>
<organism evidence="2 3">
    <name type="scientific">Plasmodium malariae</name>
    <dbReference type="NCBI Taxonomy" id="5858"/>
    <lineage>
        <taxon>Eukaryota</taxon>
        <taxon>Sar</taxon>
        <taxon>Alveolata</taxon>
        <taxon>Apicomplexa</taxon>
        <taxon>Aconoidasida</taxon>
        <taxon>Haemosporida</taxon>
        <taxon>Plasmodiidae</taxon>
        <taxon>Plasmodium</taxon>
        <taxon>Plasmodium (Plasmodium)</taxon>
    </lineage>
</organism>
<feature type="transmembrane region" description="Helical" evidence="1">
    <location>
        <begin position="190"/>
        <end position="209"/>
    </location>
</feature>
<protein>
    <recommendedName>
        <fullName evidence="4">Fam-m protein</fullName>
    </recommendedName>
</protein>
<sequence>MEQKNKLFFTIIIATFMFSSWNAFNISLDESYKLRKKLDLRTYRLLAKYIENRDSNNVFLKEKTPYNEKYEKKDPFDNDQLSRRNIYQIKSISNNAKVYGPAKKYKFSVCKRRDSYIGKRILDHIYYKNNVRYATNNDIKFLKRCKKNKIYLLYALYILYVPLLMVNIASINFEKWPIEYIYPAGWELPVIILSYILPTLFLLTVIYICSKIEKYDKLLYIKSKMNNRKYYPYPKIGF</sequence>
<dbReference type="Proteomes" id="UP000219813">
    <property type="component" value="Chromosome 8"/>
</dbReference>
<keyword evidence="1" id="KW-1133">Transmembrane helix</keyword>
<evidence type="ECO:0008006" key="4">
    <source>
        <dbReference type="Google" id="ProtNLM"/>
    </source>
</evidence>
<dbReference type="KEGG" id="pmal:PMUG01_08055100"/>
<reference evidence="2 3" key="1">
    <citation type="submission" date="2016-06" db="EMBL/GenBank/DDBJ databases">
        <authorList>
            <consortium name="Pathogen Informatics"/>
        </authorList>
    </citation>
    <scope>NUCLEOTIDE SEQUENCE [LARGE SCALE GENOMIC DNA]</scope>
</reference>
<gene>
    <name evidence="2" type="primary">PmUG01_08055100</name>
    <name evidence="2" type="ORF">PMUG01_08055100</name>
</gene>
<dbReference type="InterPro" id="IPR022139">
    <property type="entry name" value="Fam-L/Fam-M-like_plasmodium"/>
</dbReference>
<dbReference type="VEuPathDB" id="PlasmoDB:PmUG01_08055100"/>
<name>A0A1D3PAZ8_PLAMA</name>
<feature type="transmembrane region" description="Helical" evidence="1">
    <location>
        <begin position="150"/>
        <end position="170"/>
    </location>
</feature>
<dbReference type="GeneID" id="39868533"/>
<dbReference type="EMBL" id="LT594629">
    <property type="protein sequence ID" value="SCN12421.1"/>
    <property type="molecule type" value="Genomic_DNA"/>
</dbReference>
<dbReference type="RefSeq" id="XP_028861387.1">
    <property type="nucleotide sequence ID" value="XM_029004727.1"/>
</dbReference>
<proteinExistence type="predicted"/>
<keyword evidence="1" id="KW-0472">Membrane</keyword>